<dbReference type="SUPFAM" id="SSF56801">
    <property type="entry name" value="Acetyl-CoA synthetase-like"/>
    <property type="match status" value="1"/>
</dbReference>
<name>A0A372NR25_9SPHI</name>
<dbReference type="Pfam" id="PF13193">
    <property type="entry name" value="AMP-binding_C"/>
    <property type="match status" value="1"/>
</dbReference>
<protein>
    <submittedName>
        <fullName evidence="5">Non-ribosomal peptide synthetase</fullName>
    </submittedName>
</protein>
<dbReference type="Pfam" id="PF00668">
    <property type="entry name" value="Condensation"/>
    <property type="match status" value="1"/>
</dbReference>
<dbReference type="SUPFAM" id="SSF47336">
    <property type="entry name" value="ACP-like"/>
    <property type="match status" value="1"/>
</dbReference>
<evidence type="ECO:0000313" key="6">
    <source>
        <dbReference type="Proteomes" id="UP000264217"/>
    </source>
</evidence>
<dbReference type="CDD" id="cd19531">
    <property type="entry name" value="LCL_NRPS-like"/>
    <property type="match status" value="1"/>
</dbReference>
<dbReference type="InterPro" id="IPR000873">
    <property type="entry name" value="AMP-dep_synth/lig_dom"/>
</dbReference>
<evidence type="ECO:0000313" key="5">
    <source>
        <dbReference type="EMBL" id="RFZ90713.1"/>
    </source>
</evidence>
<dbReference type="Gene3D" id="1.10.1200.10">
    <property type="entry name" value="ACP-like"/>
    <property type="match status" value="1"/>
</dbReference>
<dbReference type="Gene3D" id="2.30.38.10">
    <property type="entry name" value="Luciferase, Domain 3"/>
    <property type="match status" value="1"/>
</dbReference>
<proteinExistence type="predicted"/>
<organism evidence="5 6">
    <name type="scientific">Mucilaginibacter conchicola</name>
    <dbReference type="NCBI Taxonomy" id="2303333"/>
    <lineage>
        <taxon>Bacteria</taxon>
        <taxon>Pseudomonadati</taxon>
        <taxon>Bacteroidota</taxon>
        <taxon>Sphingobacteriia</taxon>
        <taxon>Sphingobacteriales</taxon>
        <taxon>Sphingobacteriaceae</taxon>
        <taxon>Mucilaginibacter</taxon>
    </lineage>
</organism>
<dbReference type="GO" id="GO:0043041">
    <property type="term" value="P:amino acid activation for nonribosomal peptide biosynthetic process"/>
    <property type="evidence" value="ECO:0007669"/>
    <property type="project" value="TreeGrafter"/>
</dbReference>
<dbReference type="InterPro" id="IPR029058">
    <property type="entry name" value="AB_hydrolase_fold"/>
</dbReference>
<comment type="caution">
    <text evidence="5">The sequence shown here is derived from an EMBL/GenBank/DDBJ whole genome shotgun (WGS) entry which is preliminary data.</text>
</comment>
<keyword evidence="2" id="KW-0596">Phosphopantetheine</keyword>
<dbReference type="GO" id="GO:0047527">
    <property type="term" value="F:2,3-dihydroxybenzoate-serine ligase activity"/>
    <property type="evidence" value="ECO:0007669"/>
    <property type="project" value="TreeGrafter"/>
</dbReference>
<gene>
    <name evidence="5" type="ORF">D0C36_17280</name>
</gene>
<dbReference type="SUPFAM" id="SSF52777">
    <property type="entry name" value="CoA-dependent acyltransferases"/>
    <property type="match status" value="2"/>
</dbReference>
<dbReference type="InterPro" id="IPR020806">
    <property type="entry name" value="PKS_PP-bd"/>
</dbReference>
<dbReference type="Gene3D" id="3.40.50.980">
    <property type="match status" value="2"/>
</dbReference>
<dbReference type="Proteomes" id="UP000264217">
    <property type="component" value="Unassembled WGS sequence"/>
</dbReference>
<dbReference type="Gene3D" id="3.40.50.1820">
    <property type="entry name" value="alpha/beta hydrolase"/>
    <property type="match status" value="1"/>
</dbReference>
<dbReference type="OrthoDB" id="4317020at2"/>
<dbReference type="InterPro" id="IPR045851">
    <property type="entry name" value="AMP-bd_C_sf"/>
</dbReference>
<dbReference type="Pfam" id="PF00550">
    <property type="entry name" value="PP-binding"/>
    <property type="match status" value="1"/>
</dbReference>
<keyword evidence="3" id="KW-0597">Phosphoprotein</keyword>
<dbReference type="FunFam" id="1.10.1200.10:FF:000005">
    <property type="entry name" value="Nonribosomal peptide synthetase 1"/>
    <property type="match status" value="1"/>
</dbReference>
<dbReference type="GO" id="GO:0009366">
    <property type="term" value="C:enterobactin synthetase complex"/>
    <property type="evidence" value="ECO:0007669"/>
    <property type="project" value="TreeGrafter"/>
</dbReference>
<evidence type="ECO:0000256" key="3">
    <source>
        <dbReference type="ARBA" id="ARBA00022553"/>
    </source>
</evidence>
<dbReference type="SUPFAM" id="SSF53474">
    <property type="entry name" value="alpha/beta-Hydrolases"/>
    <property type="match status" value="1"/>
</dbReference>
<dbReference type="CDD" id="cd12116">
    <property type="entry name" value="A_NRPS_Ta1_like"/>
    <property type="match status" value="1"/>
</dbReference>
<feature type="domain" description="Carrier" evidence="4">
    <location>
        <begin position="996"/>
        <end position="1071"/>
    </location>
</feature>
<evidence type="ECO:0000259" key="4">
    <source>
        <dbReference type="PROSITE" id="PS50075"/>
    </source>
</evidence>
<dbReference type="NCBIfam" id="TIGR01733">
    <property type="entry name" value="AA-adenyl-dom"/>
    <property type="match status" value="1"/>
</dbReference>
<dbReference type="GO" id="GO:0005829">
    <property type="term" value="C:cytosol"/>
    <property type="evidence" value="ECO:0007669"/>
    <property type="project" value="TreeGrafter"/>
</dbReference>
<evidence type="ECO:0000256" key="2">
    <source>
        <dbReference type="ARBA" id="ARBA00022450"/>
    </source>
</evidence>
<dbReference type="InterPro" id="IPR025110">
    <property type="entry name" value="AMP-bd_C"/>
</dbReference>
<dbReference type="GO" id="GO:0009239">
    <property type="term" value="P:enterobactin biosynthetic process"/>
    <property type="evidence" value="ECO:0007669"/>
    <property type="project" value="TreeGrafter"/>
</dbReference>
<keyword evidence="6" id="KW-1185">Reference proteome</keyword>
<dbReference type="EMBL" id="QWDC01000003">
    <property type="protein sequence ID" value="RFZ90713.1"/>
    <property type="molecule type" value="Genomic_DNA"/>
</dbReference>
<dbReference type="InterPro" id="IPR036736">
    <property type="entry name" value="ACP-like_sf"/>
</dbReference>
<accession>A0A372NR25</accession>
<dbReference type="SMART" id="SM00823">
    <property type="entry name" value="PKS_PP"/>
    <property type="match status" value="1"/>
</dbReference>
<reference evidence="5 6" key="1">
    <citation type="submission" date="2018-08" db="EMBL/GenBank/DDBJ databases">
        <title>Mucilaginibacter sp. MYSH2.</title>
        <authorList>
            <person name="Seo T."/>
        </authorList>
    </citation>
    <scope>NUCLEOTIDE SEQUENCE [LARGE SCALE GENOMIC DNA]</scope>
    <source>
        <strain evidence="5 6">MYSH2</strain>
    </source>
</reference>
<dbReference type="Gene3D" id="3.30.559.10">
    <property type="entry name" value="Chloramphenicol acetyltransferase-like domain"/>
    <property type="match status" value="1"/>
</dbReference>
<sequence length="1347" mass="150794">MPELTATYNPQVSAQDFDPFAGPEIALIAPATEPQMEIWTSCLIGGNDASCAYNDFATIILNGPSFNKEAMLQAVQALSDRHEALRSVFSADGANIIVYKNPEVKVDYHDLSAQDDEQNRQFVKNYCRQLAITPLDLINGPLFKIALIKLNDGEHQVVILTHHIVCDGWSMGLVMQDLGKLYSAYAQGQQPNLPAAPRFSDYAVDEANAKDSPEHIETEQYWIDQFKGSDHLLDVPTDNPRPTPRTFKSTRADYGLDTALVADLKGLARKTGTSLVTTILASFEVFLHQLTGQDEVIIGLPAAGQSATGNFGLVGHCVNLLPLRSFPHGAQTFANYLKDRKSVVLDAYDHQQYTFGSLLKRLAIPRDPSRLPLVPIMFNIDIGMEDGIAFYDLKHRYLNNPREYETFEIFLNITDNKGTLTFEWSYNTQLFQAATISRFMQEFEYMLRYVIKTPDVLIGKLPLMNAEQVREQLNKWNDTRVEYPKEKPLHQIISETAAQCPDNIALKFGGDEYSYAKLNAKANQMAAILIEKGVKVGDKVAISVDRNAELVIALLGIMKAGAVYIPLDPIFPINRINYMLEDSAAVVLITSKEYQGRYESTATELLLEDIVAQLNSYPDTDPAVEVKGEDLLYILYTSGSTGQPKGVQIKHHNMVNFLYSMQKQPGLTAADKLLAVTTISFDIAGLELWLPLITGSQIVLADAATAKDGYALLEIIRNEKITVMQATPYTWRIMLEAGWGAEQVKVICGGEALPMDLAQRILERASSLWNVYGPTETTVWSTLKEIKSSDGFISIGKPIDNTYIYILDKFLNPMGPGAAGEIYIAGEGVAKGYLNQPELTAEKFVPDPFDNSTPGAIMYRTGDLGTFTADGDLMYISRIDAQVKIRGYRIETGEIEFNLGKEEAIKQAVVVARNDKNGVAKLVAYILLNDTFKKLENPADLIQQWRIDLRSSVPDYMVPDNFAIIDEMPMTPNGKVDKKVLAARDIDAAETVKYVAPATDTEKMLAAIWREMLGIEQVGIHDNFFELGGHSLIAVKVMARVEQETGERLPLAILFENSTIEKLAAVLDSDTNAISWDSLVPIKPTGSKIPIYIVHGAGMNVLLFNTLARHMDDDQPVYGLQAKGLNGVDEPLNRIEDMAAHYVSSIFAQNPDGPYALAGFSFGGLIAFEMARQLKALNKEVRMLGMFDTYAYRTPHYDPWTTKQVKRGLYFGRKVWHSLTFQDGFEKTIRKRATAVSRSLTRLFWKLRYGDKQEQAGFFGYSHRIDEMNNDAQKYYRIQPSDLEIELFRAETRSYYLDDYIYMGWKPYALKGINIHSVPGEHNTMFKEPNDKTFARVLQDCLDKINY</sequence>
<dbReference type="GO" id="GO:0031177">
    <property type="term" value="F:phosphopantetheine binding"/>
    <property type="evidence" value="ECO:0007669"/>
    <property type="project" value="InterPro"/>
</dbReference>
<dbReference type="Pfam" id="PF00975">
    <property type="entry name" value="Thioesterase"/>
    <property type="match status" value="1"/>
</dbReference>
<dbReference type="InterPro" id="IPR020845">
    <property type="entry name" value="AMP-binding_CS"/>
</dbReference>
<dbReference type="PANTHER" id="PTHR45527">
    <property type="entry name" value="NONRIBOSOMAL PEPTIDE SYNTHETASE"/>
    <property type="match status" value="1"/>
</dbReference>
<dbReference type="InterPro" id="IPR001031">
    <property type="entry name" value="Thioesterase"/>
</dbReference>
<dbReference type="FunFam" id="3.40.50.980:FF:000001">
    <property type="entry name" value="Non-ribosomal peptide synthetase"/>
    <property type="match status" value="1"/>
</dbReference>
<comment type="cofactor">
    <cofactor evidence="1">
        <name>pantetheine 4'-phosphate</name>
        <dbReference type="ChEBI" id="CHEBI:47942"/>
    </cofactor>
</comment>
<dbReference type="PANTHER" id="PTHR45527:SF1">
    <property type="entry name" value="FATTY ACID SYNTHASE"/>
    <property type="match status" value="1"/>
</dbReference>
<dbReference type="InterPro" id="IPR010071">
    <property type="entry name" value="AA_adenyl_dom"/>
</dbReference>
<dbReference type="FunFam" id="3.40.50.12780:FF:000012">
    <property type="entry name" value="Non-ribosomal peptide synthetase"/>
    <property type="match status" value="1"/>
</dbReference>
<dbReference type="InterPro" id="IPR023213">
    <property type="entry name" value="CAT-like_dom_sf"/>
</dbReference>
<evidence type="ECO:0000256" key="1">
    <source>
        <dbReference type="ARBA" id="ARBA00001957"/>
    </source>
</evidence>
<dbReference type="PROSITE" id="PS50075">
    <property type="entry name" value="CARRIER"/>
    <property type="match status" value="1"/>
</dbReference>
<dbReference type="Pfam" id="PF00501">
    <property type="entry name" value="AMP-binding"/>
    <property type="match status" value="1"/>
</dbReference>
<dbReference type="Gene3D" id="3.30.559.30">
    <property type="entry name" value="Nonribosomal peptide synthetase, condensation domain"/>
    <property type="match status" value="1"/>
</dbReference>
<dbReference type="Gene3D" id="3.30.300.30">
    <property type="match status" value="1"/>
</dbReference>
<dbReference type="InterPro" id="IPR009081">
    <property type="entry name" value="PP-bd_ACP"/>
</dbReference>
<dbReference type="PROSITE" id="PS00455">
    <property type="entry name" value="AMP_BINDING"/>
    <property type="match status" value="1"/>
</dbReference>
<dbReference type="InterPro" id="IPR001242">
    <property type="entry name" value="Condensation_dom"/>
</dbReference>
<dbReference type="RefSeq" id="WP_117392918.1">
    <property type="nucleotide sequence ID" value="NZ_QWDC01000003.1"/>
</dbReference>